<proteinExistence type="predicted"/>
<organism evidence="2 3">
    <name type="scientific">Streptantibioticus parmotrematis</name>
    <dbReference type="NCBI Taxonomy" id="2873249"/>
    <lineage>
        <taxon>Bacteria</taxon>
        <taxon>Bacillati</taxon>
        <taxon>Actinomycetota</taxon>
        <taxon>Actinomycetes</taxon>
        <taxon>Kitasatosporales</taxon>
        <taxon>Streptomycetaceae</taxon>
        <taxon>Streptantibioticus</taxon>
    </lineage>
</organism>
<dbReference type="Proteomes" id="UP001198565">
    <property type="component" value="Unassembled WGS sequence"/>
</dbReference>
<dbReference type="InterPro" id="IPR037523">
    <property type="entry name" value="VOC_core"/>
</dbReference>
<comment type="caution">
    <text evidence="2">The sequence shown here is derived from an EMBL/GenBank/DDBJ whole genome shotgun (WGS) entry which is preliminary data.</text>
</comment>
<gene>
    <name evidence="2" type="ORF">K7472_00930</name>
</gene>
<dbReference type="InterPro" id="IPR029068">
    <property type="entry name" value="Glyas_Bleomycin-R_OHBP_Dase"/>
</dbReference>
<dbReference type="EMBL" id="JAINVZ010000001">
    <property type="protein sequence ID" value="MBY8883410.1"/>
    <property type="molecule type" value="Genomic_DNA"/>
</dbReference>
<name>A0ABS7QLZ5_9ACTN</name>
<sequence>MIFVHDLEESTAFYRDLLLMDLATRSTSAALLTNADGDQVYLRAIGARGEHPFGSVGTQYAIWTAVDQRDLERCEKLLKERSAHVATTTASGLTLVEGRDPNGLAFMVTHPGPDQAARDEIMARVYAW</sequence>
<dbReference type="SUPFAM" id="SSF54593">
    <property type="entry name" value="Glyoxalase/Bleomycin resistance protein/Dihydroxybiphenyl dioxygenase"/>
    <property type="match status" value="1"/>
</dbReference>
<dbReference type="Gene3D" id="3.10.180.10">
    <property type="entry name" value="2,3-Dihydroxybiphenyl 1,2-Dioxygenase, domain 1"/>
    <property type="match status" value="1"/>
</dbReference>
<evidence type="ECO:0000313" key="3">
    <source>
        <dbReference type="Proteomes" id="UP001198565"/>
    </source>
</evidence>
<reference evidence="2 3" key="1">
    <citation type="submission" date="2021-08" db="EMBL/GenBank/DDBJ databases">
        <title>Streptomyces sp. PTM05 isolated from lichen.</title>
        <authorList>
            <person name="Somphong A."/>
            <person name="Phongsopitanun W."/>
            <person name="Tanasupawat S."/>
        </authorList>
    </citation>
    <scope>NUCLEOTIDE SEQUENCE [LARGE SCALE GENOMIC DNA]</scope>
    <source>
        <strain evidence="2 3">Ptm05</strain>
    </source>
</reference>
<dbReference type="PROSITE" id="PS51819">
    <property type="entry name" value="VOC"/>
    <property type="match status" value="1"/>
</dbReference>
<evidence type="ECO:0000313" key="2">
    <source>
        <dbReference type="EMBL" id="MBY8883410.1"/>
    </source>
</evidence>
<evidence type="ECO:0000259" key="1">
    <source>
        <dbReference type="PROSITE" id="PS51819"/>
    </source>
</evidence>
<accession>A0ABS7QLZ5</accession>
<feature type="domain" description="VOC" evidence="1">
    <location>
        <begin position="1"/>
        <end position="111"/>
    </location>
</feature>
<keyword evidence="3" id="KW-1185">Reference proteome</keyword>
<protein>
    <recommendedName>
        <fullName evidence="1">VOC domain-containing protein</fullName>
    </recommendedName>
</protein>